<dbReference type="EMBL" id="RXNU01000001">
    <property type="protein sequence ID" value="RTR40575.1"/>
    <property type="molecule type" value="Genomic_DNA"/>
</dbReference>
<feature type="signal peptide" evidence="9">
    <location>
        <begin position="1"/>
        <end position="24"/>
    </location>
</feature>
<dbReference type="Gene3D" id="1.25.40.880">
    <property type="entry name" value="Alkyl sulfatase, dimerisation domain"/>
    <property type="match status" value="1"/>
</dbReference>
<protein>
    <recommendedName>
        <fullName evidence="7">Linear primary-alkylsulfatase</fullName>
        <ecNumber evidence="6">3.1.6.21</ecNumber>
    </recommendedName>
    <alternativeName>
        <fullName evidence="8">Type III linear primary-alkylsulfatase</fullName>
    </alternativeName>
</protein>
<evidence type="ECO:0000313" key="11">
    <source>
        <dbReference type="EMBL" id="RTR40575.1"/>
    </source>
</evidence>
<dbReference type="SMART" id="SM00849">
    <property type="entry name" value="Lactamase_B"/>
    <property type="match status" value="1"/>
</dbReference>
<evidence type="ECO:0000256" key="4">
    <source>
        <dbReference type="ARBA" id="ARBA00022833"/>
    </source>
</evidence>
<dbReference type="GO" id="GO:0018741">
    <property type="term" value="F:linear primary-alkylsulfatase activity"/>
    <property type="evidence" value="ECO:0007669"/>
    <property type="project" value="UniProtKB-EC"/>
</dbReference>
<dbReference type="OrthoDB" id="9815874at2"/>
<dbReference type="AlphaFoldDB" id="A0A3S0KCZ0"/>
<keyword evidence="2" id="KW-0479">Metal-binding</keyword>
<evidence type="ECO:0000256" key="8">
    <source>
        <dbReference type="ARBA" id="ARBA00075789"/>
    </source>
</evidence>
<evidence type="ECO:0000256" key="6">
    <source>
        <dbReference type="ARBA" id="ARBA00066568"/>
    </source>
</evidence>
<dbReference type="InterPro" id="IPR029229">
    <property type="entry name" value="Alkyl_sulf_C"/>
</dbReference>
<evidence type="ECO:0000256" key="7">
    <source>
        <dbReference type="ARBA" id="ARBA00068034"/>
    </source>
</evidence>
<feature type="domain" description="Metallo-beta-lactamase" evidence="10">
    <location>
        <begin position="139"/>
        <end position="361"/>
    </location>
</feature>
<evidence type="ECO:0000313" key="12">
    <source>
        <dbReference type="Proteomes" id="UP000267448"/>
    </source>
</evidence>
<dbReference type="Proteomes" id="UP000267448">
    <property type="component" value="Unassembled WGS sequence"/>
</dbReference>
<dbReference type="InterPro" id="IPR038536">
    <property type="entry name" value="Alkyl/aryl-sulf_dimr_sf"/>
</dbReference>
<dbReference type="GO" id="GO:0046983">
    <property type="term" value="F:protein dimerization activity"/>
    <property type="evidence" value="ECO:0007669"/>
    <property type="project" value="InterPro"/>
</dbReference>
<sequence>MKRELNMAVTILLSLSLFGSLAFASGGGSVIAAKPLGVEKDATSFTQKINTDLLKVLPFKDSRDFKNAQKGFIARGEEVIKDKDGNIIFSTKEFDFMQNLKKKAPATVNPSLWRQMLLVNIAGLFKVHDHIYQVRNYDLANLTIIEGKSGLIIMDPLVSAEAAKAALDLYFEHRPKKPVKAVIYSHSHVDHFGGVRGIVNDDDLKAGKVKIFAPYDFMENAIAENVMAGNAMSRRASYMYGNVLPKDVKGNIGAGLGTTTSAGTVTLIAPTNIIKEDWEDHVIDGLHFEFQLTLNTEAPSEMHYYIKEYRALCPAENVNHTMHNLYTLRGAKVRDSKVWAKHIDNMLLKWGDKSDVLFAPHHWPSWGTQDIKKHVAQQRDTYKFLHDQVLRLANHGYTMDEIGDMVKLPAELDNNWASHGYYGSISHNARAIYNFYLGYFDGNPAHLHKLPPEPAAKKYVEFMGGADNVIKQAQNTYAKGEYRWTAEVLSHVVFADPDNQQAKVLLADTLEQLGYVAESGPWRNFYLSGARELRTGVKAMPTPNTASPDIVQNMSATMLLDYMAVRLNPEKAVGKKMKIGFNFTDTNELYTLILQNSTLNNRIGLDDDADTTIMTTRVTLDNIMLGKLTVAEGVKSGAIKVEGTKGKFKELQGMLDDFEFWFNIVTP</sequence>
<dbReference type="PANTHER" id="PTHR43223:SF1">
    <property type="entry name" value="ALKYL_ARYL-SULFATASE BDS1"/>
    <property type="match status" value="1"/>
</dbReference>
<evidence type="ECO:0000256" key="9">
    <source>
        <dbReference type="SAM" id="SignalP"/>
    </source>
</evidence>
<comment type="similarity">
    <text evidence="5">Belongs to the metallo-beta-lactamase superfamily. Type III sulfatase family.</text>
</comment>
<dbReference type="CDD" id="cd07710">
    <property type="entry name" value="arylsulfatase_Sdsa1-like_MBL-fold"/>
    <property type="match status" value="1"/>
</dbReference>
<dbReference type="InterPro" id="IPR001279">
    <property type="entry name" value="Metallo-B-lactamas"/>
</dbReference>
<dbReference type="Pfam" id="PF14864">
    <property type="entry name" value="Alkyl_sulf_C"/>
    <property type="match status" value="1"/>
</dbReference>
<dbReference type="GO" id="GO:0046872">
    <property type="term" value="F:metal ion binding"/>
    <property type="evidence" value="ECO:0007669"/>
    <property type="project" value="UniProtKB-KW"/>
</dbReference>
<dbReference type="SUPFAM" id="SSF56281">
    <property type="entry name" value="Metallo-hydrolase/oxidoreductase"/>
    <property type="match status" value="1"/>
</dbReference>
<organism evidence="11 12">
    <name type="scientific">Shewanella canadensis</name>
    <dbReference type="NCBI Taxonomy" id="271096"/>
    <lineage>
        <taxon>Bacteria</taxon>
        <taxon>Pseudomonadati</taxon>
        <taxon>Pseudomonadota</taxon>
        <taxon>Gammaproteobacteria</taxon>
        <taxon>Alteromonadales</taxon>
        <taxon>Shewanellaceae</taxon>
        <taxon>Shewanella</taxon>
    </lineage>
</organism>
<keyword evidence="3 11" id="KW-0378">Hydrolase</keyword>
<dbReference type="Pfam" id="PF14863">
    <property type="entry name" value="Alkyl_sulf_dimr"/>
    <property type="match status" value="1"/>
</dbReference>
<dbReference type="RefSeq" id="WP_126517933.1">
    <property type="nucleotide sequence ID" value="NZ_RXNU01000001.1"/>
</dbReference>
<comment type="caution">
    <text evidence="11">The sequence shown here is derived from an EMBL/GenBank/DDBJ whole genome shotgun (WGS) entry which is preliminary data.</text>
</comment>
<dbReference type="InterPro" id="IPR044097">
    <property type="entry name" value="Bds1/SdsA1_MBL-fold"/>
</dbReference>
<accession>A0A3S0KCZ0</accession>
<gene>
    <name evidence="11" type="ORF">EKG38_01250</name>
</gene>
<dbReference type="SUPFAM" id="SSF55718">
    <property type="entry name" value="SCP-like"/>
    <property type="match status" value="1"/>
</dbReference>
<evidence type="ECO:0000256" key="5">
    <source>
        <dbReference type="ARBA" id="ARBA00033751"/>
    </source>
</evidence>
<feature type="chain" id="PRO_5018730606" description="Linear primary-alkylsulfatase" evidence="9">
    <location>
        <begin position="25"/>
        <end position="667"/>
    </location>
</feature>
<dbReference type="Gene3D" id="3.30.1050.10">
    <property type="entry name" value="SCP2 sterol-binding domain"/>
    <property type="match status" value="1"/>
</dbReference>
<dbReference type="Gene3D" id="3.60.15.30">
    <property type="entry name" value="Metallo-beta-lactamase domain"/>
    <property type="match status" value="1"/>
</dbReference>
<keyword evidence="12" id="KW-1185">Reference proteome</keyword>
<dbReference type="InterPro" id="IPR036866">
    <property type="entry name" value="RibonucZ/Hydroxyglut_hydro"/>
</dbReference>
<dbReference type="InterPro" id="IPR052195">
    <property type="entry name" value="Bact_Alkyl/Aryl-Sulfatase"/>
</dbReference>
<comment type="cofactor">
    <cofactor evidence="1">
        <name>Zn(2+)</name>
        <dbReference type="ChEBI" id="CHEBI:29105"/>
    </cofactor>
</comment>
<evidence type="ECO:0000256" key="2">
    <source>
        <dbReference type="ARBA" id="ARBA00022723"/>
    </source>
</evidence>
<evidence type="ECO:0000256" key="3">
    <source>
        <dbReference type="ARBA" id="ARBA00022801"/>
    </source>
</evidence>
<keyword evidence="9" id="KW-0732">Signal</keyword>
<dbReference type="FunFam" id="1.25.40.880:FF:000001">
    <property type="entry name" value="SDS hydrolase SdsA1"/>
    <property type="match status" value="1"/>
</dbReference>
<proteinExistence type="inferred from homology"/>
<name>A0A3S0KCZ0_9GAMM</name>
<reference evidence="11 12" key="1">
    <citation type="submission" date="2018-12" db="EMBL/GenBank/DDBJ databases">
        <authorList>
            <person name="Yu L."/>
        </authorList>
    </citation>
    <scope>NUCLEOTIDE SEQUENCE [LARGE SCALE GENOMIC DNA]</scope>
    <source>
        <strain evidence="11 12">HAW-EB2</strain>
    </source>
</reference>
<evidence type="ECO:0000256" key="1">
    <source>
        <dbReference type="ARBA" id="ARBA00001947"/>
    </source>
</evidence>
<dbReference type="GO" id="GO:0018909">
    <property type="term" value="P:dodecyl sulfate metabolic process"/>
    <property type="evidence" value="ECO:0007669"/>
    <property type="project" value="InterPro"/>
</dbReference>
<dbReference type="Pfam" id="PF00753">
    <property type="entry name" value="Lactamase_B"/>
    <property type="match status" value="1"/>
</dbReference>
<dbReference type="PANTHER" id="PTHR43223">
    <property type="entry name" value="ALKYL/ARYL-SULFATASE"/>
    <property type="match status" value="1"/>
</dbReference>
<dbReference type="EC" id="3.1.6.21" evidence="6"/>
<dbReference type="InterPro" id="IPR029228">
    <property type="entry name" value="Alkyl_sulf_dimr"/>
</dbReference>
<dbReference type="FunFam" id="3.60.15.30:FF:000001">
    <property type="entry name" value="Alkyl/aryl-sulfatase BDS1"/>
    <property type="match status" value="1"/>
</dbReference>
<dbReference type="InterPro" id="IPR036527">
    <property type="entry name" value="SCP2_sterol-bd_dom_sf"/>
</dbReference>
<evidence type="ECO:0000259" key="10">
    <source>
        <dbReference type="SMART" id="SM00849"/>
    </source>
</evidence>
<keyword evidence="4" id="KW-0862">Zinc</keyword>